<dbReference type="EMBL" id="LR797331">
    <property type="protein sequence ID" value="CAB4203484.1"/>
    <property type="molecule type" value="Genomic_DNA"/>
</dbReference>
<reference evidence="1" key="1">
    <citation type="submission" date="2020-05" db="EMBL/GenBank/DDBJ databases">
        <authorList>
            <person name="Chiriac C."/>
            <person name="Salcher M."/>
            <person name="Ghai R."/>
            <person name="Kavagutti S V."/>
        </authorList>
    </citation>
    <scope>NUCLEOTIDE SEQUENCE</scope>
</reference>
<evidence type="ECO:0000313" key="1">
    <source>
        <dbReference type="EMBL" id="CAB4203484.1"/>
    </source>
</evidence>
<sequence>MIDEDLYARVEAAGLIADFNGDIRGYWGPTSTDDSPDIWRGYDGIWRTLGADLIEVVHASESAAVRAFLDATKRG</sequence>
<accession>A0A6J5RXX6</accession>
<gene>
    <name evidence="1" type="ORF">UFOVP1382_100</name>
</gene>
<name>A0A6J5RXX6_9CAUD</name>
<protein>
    <submittedName>
        <fullName evidence="1">Uncharacterized protein</fullName>
    </submittedName>
</protein>
<proteinExistence type="predicted"/>
<organism evidence="1">
    <name type="scientific">uncultured Caudovirales phage</name>
    <dbReference type="NCBI Taxonomy" id="2100421"/>
    <lineage>
        <taxon>Viruses</taxon>
        <taxon>Duplodnaviria</taxon>
        <taxon>Heunggongvirae</taxon>
        <taxon>Uroviricota</taxon>
        <taxon>Caudoviricetes</taxon>
        <taxon>Peduoviridae</taxon>
        <taxon>Maltschvirus</taxon>
        <taxon>Maltschvirus maltsch</taxon>
    </lineage>
</organism>